<dbReference type="Proteomes" id="UP000186922">
    <property type="component" value="Unassembled WGS sequence"/>
</dbReference>
<organism evidence="2 3">
    <name type="scientific">Ramazzottius varieornatus</name>
    <name type="common">Water bear</name>
    <name type="synonym">Tardigrade</name>
    <dbReference type="NCBI Taxonomy" id="947166"/>
    <lineage>
        <taxon>Eukaryota</taxon>
        <taxon>Metazoa</taxon>
        <taxon>Ecdysozoa</taxon>
        <taxon>Tardigrada</taxon>
        <taxon>Eutardigrada</taxon>
        <taxon>Parachela</taxon>
        <taxon>Hypsibioidea</taxon>
        <taxon>Ramazzottiidae</taxon>
        <taxon>Ramazzottius</taxon>
    </lineage>
</organism>
<feature type="region of interest" description="Disordered" evidence="1">
    <location>
        <begin position="61"/>
        <end position="112"/>
    </location>
</feature>
<name>A0A1D1W2G0_RAMVA</name>
<reference evidence="2 3" key="1">
    <citation type="journal article" date="2016" name="Nat. Commun.">
        <title>Extremotolerant tardigrade genome and improved radiotolerance of human cultured cells by tardigrade-unique protein.</title>
        <authorList>
            <person name="Hashimoto T."/>
            <person name="Horikawa D.D."/>
            <person name="Saito Y."/>
            <person name="Kuwahara H."/>
            <person name="Kozuka-Hata H."/>
            <person name="Shin-I T."/>
            <person name="Minakuchi Y."/>
            <person name="Ohishi K."/>
            <person name="Motoyama A."/>
            <person name="Aizu T."/>
            <person name="Enomoto A."/>
            <person name="Kondo K."/>
            <person name="Tanaka S."/>
            <person name="Hara Y."/>
            <person name="Koshikawa S."/>
            <person name="Sagara H."/>
            <person name="Miura T."/>
            <person name="Yokobori S."/>
            <person name="Miyagawa K."/>
            <person name="Suzuki Y."/>
            <person name="Kubo T."/>
            <person name="Oyama M."/>
            <person name="Kohara Y."/>
            <person name="Fujiyama A."/>
            <person name="Arakawa K."/>
            <person name="Katayama T."/>
            <person name="Toyoda A."/>
            <person name="Kunieda T."/>
        </authorList>
    </citation>
    <scope>NUCLEOTIDE SEQUENCE [LARGE SCALE GENOMIC DNA]</scope>
    <source>
        <strain evidence="2 3">YOKOZUNA-1</strain>
    </source>
</reference>
<feature type="compositionally biased region" description="Polar residues" evidence="1">
    <location>
        <begin position="92"/>
        <end position="106"/>
    </location>
</feature>
<keyword evidence="3" id="KW-1185">Reference proteome</keyword>
<evidence type="ECO:0000256" key="1">
    <source>
        <dbReference type="SAM" id="MobiDB-lite"/>
    </source>
</evidence>
<protein>
    <submittedName>
        <fullName evidence="2">Uncharacterized protein</fullName>
    </submittedName>
</protein>
<accession>A0A1D1W2G0</accession>
<evidence type="ECO:0000313" key="2">
    <source>
        <dbReference type="EMBL" id="GAV07730.1"/>
    </source>
</evidence>
<dbReference type="AlphaFoldDB" id="A0A1D1W2G0"/>
<sequence length="112" mass="12921">MARLCDKPKTRTRNFRSTLDNSFLAVVVVDYITSHSVVEESRYFAVTHELWLRVLVGNHCQGSKTRNREKFSQREDEEQGSKVSKAPYPKGQQLQEEQSKTLTGTKTDQEET</sequence>
<dbReference type="EMBL" id="BDGG01000015">
    <property type="protein sequence ID" value="GAV07730.1"/>
    <property type="molecule type" value="Genomic_DNA"/>
</dbReference>
<proteinExistence type="predicted"/>
<comment type="caution">
    <text evidence="2">The sequence shown here is derived from an EMBL/GenBank/DDBJ whole genome shotgun (WGS) entry which is preliminary data.</text>
</comment>
<gene>
    <name evidence="2" type="primary">RvY_17537-1</name>
    <name evidence="2" type="synonym">RvY_17537.1</name>
    <name evidence="2" type="ORF">RvY_17537</name>
</gene>
<evidence type="ECO:0000313" key="3">
    <source>
        <dbReference type="Proteomes" id="UP000186922"/>
    </source>
</evidence>